<dbReference type="InterPro" id="IPR010065">
    <property type="entry name" value="AA_ABC_transptr_permease_3TM"/>
</dbReference>
<feature type="transmembrane region" description="Helical" evidence="9">
    <location>
        <begin position="113"/>
        <end position="137"/>
    </location>
</feature>
<dbReference type="GO" id="GO:0043190">
    <property type="term" value="C:ATP-binding cassette (ABC) transporter complex"/>
    <property type="evidence" value="ECO:0007669"/>
    <property type="project" value="InterPro"/>
</dbReference>
<reference evidence="11 12" key="1">
    <citation type="submission" date="2018-04" db="EMBL/GenBank/DDBJ databases">
        <title>Pelagivirga bohaiensis gen. nov., sp. nov., a bacterium isolated from the Bohai Sea.</title>
        <authorList>
            <person name="Ji X."/>
        </authorList>
    </citation>
    <scope>NUCLEOTIDE SEQUENCE [LARGE SCALE GENOMIC DNA]</scope>
    <source>
        <strain evidence="11 12">BH-SD19</strain>
    </source>
</reference>
<feature type="transmembrane region" description="Helical" evidence="9">
    <location>
        <begin position="246"/>
        <end position="270"/>
    </location>
</feature>
<evidence type="ECO:0000256" key="2">
    <source>
        <dbReference type="ARBA" id="ARBA00010072"/>
    </source>
</evidence>
<dbReference type="GO" id="GO:0006865">
    <property type="term" value="P:amino acid transport"/>
    <property type="evidence" value="ECO:0007669"/>
    <property type="project" value="UniProtKB-KW"/>
</dbReference>
<protein>
    <submittedName>
        <fullName evidence="11">ABC transporter permease</fullName>
    </submittedName>
</protein>
<dbReference type="OrthoDB" id="9808674at2"/>
<evidence type="ECO:0000313" key="12">
    <source>
        <dbReference type="Proteomes" id="UP000244446"/>
    </source>
</evidence>
<organism evidence="11 12">
    <name type="scientific">Pelagivirga sediminicola</name>
    <dbReference type="NCBI Taxonomy" id="2170575"/>
    <lineage>
        <taxon>Bacteria</taxon>
        <taxon>Pseudomonadati</taxon>
        <taxon>Pseudomonadota</taxon>
        <taxon>Alphaproteobacteria</taxon>
        <taxon>Rhodobacterales</taxon>
        <taxon>Paracoccaceae</taxon>
        <taxon>Pelagivirga</taxon>
    </lineage>
</organism>
<evidence type="ECO:0000256" key="8">
    <source>
        <dbReference type="ARBA" id="ARBA00023136"/>
    </source>
</evidence>
<dbReference type="EMBL" id="QCYH01000002">
    <property type="protein sequence ID" value="PVA11030.1"/>
    <property type="molecule type" value="Genomic_DNA"/>
</dbReference>
<comment type="subcellular location">
    <subcellularLocation>
        <location evidence="1">Cell inner membrane</location>
        <topology evidence="1">Multi-pass membrane protein</topology>
    </subcellularLocation>
    <subcellularLocation>
        <location evidence="9">Cell membrane</location>
        <topology evidence="9">Multi-pass membrane protein</topology>
    </subcellularLocation>
</comment>
<keyword evidence="7 9" id="KW-1133">Transmembrane helix</keyword>
<dbReference type="Proteomes" id="UP000244446">
    <property type="component" value="Unassembled WGS sequence"/>
</dbReference>
<dbReference type="NCBIfam" id="TIGR01726">
    <property type="entry name" value="HEQRo_perm_3TM"/>
    <property type="match status" value="1"/>
</dbReference>
<dbReference type="InterPro" id="IPR035906">
    <property type="entry name" value="MetI-like_sf"/>
</dbReference>
<proteinExistence type="inferred from homology"/>
<comment type="similarity">
    <text evidence="2">Belongs to the binding-protein-dependent transport system permease family. HisMQ subfamily.</text>
</comment>
<evidence type="ECO:0000313" key="11">
    <source>
        <dbReference type="EMBL" id="PVA11030.1"/>
    </source>
</evidence>
<evidence type="ECO:0000256" key="5">
    <source>
        <dbReference type="ARBA" id="ARBA00022692"/>
    </source>
</evidence>
<sequence length="389" mass="42403">MLTVWNNIKLRNALLQIFYVGGFVALVATLIVMGRTNLQEQGIISGFDFLWKSTGWDVSFSLIEFTSRDPYWLVLVVGILNTLFLGIIGLVLATVIGVVIGMARTSENDLARLLGAIYVEVFRNIPLIVQVFFWYAVVTRFPGPRQAINLADSVFLSSRGLYAPGLNITGLSAFLGILAFLAGLGVIVWISAAQRFRRMEPAHKARLRWLILLGAIIATGVIFWAGRLPDTALVSMPALKGLNFRGGIRISTELSAMAISIAIYGGAYIAEIVRGGFKSVGRGQIEAAQSVGLTNWQVFSRVRFPLALRAMLPILTNQYVWLIKATTMGIAIGFADFFMVVSTAINQSGQTLELLGILMGGFLLINFSLAAVLNRINRAIALKGDGLRS</sequence>
<feature type="transmembrane region" description="Helical" evidence="9">
    <location>
        <begin position="319"/>
        <end position="342"/>
    </location>
</feature>
<name>A0A2T7G9C9_9RHOB</name>
<feature type="transmembrane region" description="Helical" evidence="9">
    <location>
        <begin position="71"/>
        <end position="101"/>
    </location>
</feature>
<feature type="transmembrane region" description="Helical" evidence="9">
    <location>
        <begin position="12"/>
        <end position="33"/>
    </location>
</feature>
<dbReference type="AlphaFoldDB" id="A0A2T7G9C9"/>
<feature type="transmembrane region" description="Helical" evidence="9">
    <location>
        <begin position="205"/>
        <end position="226"/>
    </location>
</feature>
<feature type="transmembrane region" description="Helical" evidence="9">
    <location>
        <begin position="354"/>
        <end position="373"/>
    </location>
</feature>
<dbReference type="SUPFAM" id="SSF161098">
    <property type="entry name" value="MetI-like"/>
    <property type="match status" value="1"/>
</dbReference>
<accession>A0A2T7G9C9</accession>
<dbReference type="PROSITE" id="PS50928">
    <property type="entry name" value="ABC_TM1"/>
    <property type="match status" value="1"/>
</dbReference>
<keyword evidence="12" id="KW-1185">Reference proteome</keyword>
<dbReference type="PANTHER" id="PTHR30614">
    <property type="entry name" value="MEMBRANE COMPONENT OF AMINO ACID ABC TRANSPORTER"/>
    <property type="match status" value="1"/>
</dbReference>
<comment type="caution">
    <text evidence="11">The sequence shown here is derived from an EMBL/GenBank/DDBJ whole genome shotgun (WGS) entry which is preliminary data.</text>
</comment>
<evidence type="ECO:0000259" key="10">
    <source>
        <dbReference type="PROSITE" id="PS50928"/>
    </source>
</evidence>
<evidence type="ECO:0000256" key="7">
    <source>
        <dbReference type="ARBA" id="ARBA00022989"/>
    </source>
</evidence>
<dbReference type="RefSeq" id="WP_108691004.1">
    <property type="nucleotide sequence ID" value="NZ_QCYH01000002.1"/>
</dbReference>
<gene>
    <name evidence="11" type="ORF">DC366_04435</name>
</gene>
<dbReference type="Pfam" id="PF00528">
    <property type="entry name" value="BPD_transp_1"/>
    <property type="match status" value="1"/>
</dbReference>
<dbReference type="GO" id="GO:0022857">
    <property type="term" value="F:transmembrane transporter activity"/>
    <property type="evidence" value="ECO:0007669"/>
    <property type="project" value="InterPro"/>
</dbReference>
<keyword evidence="4" id="KW-1003">Cell membrane</keyword>
<evidence type="ECO:0000256" key="6">
    <source>
        <dbReference type="ARBA" id="ARBA00022970"/>
    </source>
</evidence>
<evidence type="ECO:0000256" key="1">
    <source>
        <dbReference type="ARBA" id="ARBA00004429"/>
    </source>
</evidence>
<keyword evidence="5 9" id="KW-0812">Transmembrane</keyword>
<keyword evidence="6" id="KW-0029">Amino-acid transport</keyword>
<dbReference type="Gene3D" id="1.10.3720.10">
    <property type="entry name" value="MetI-like"/>
    <property type="match status" value="1"/>
</dbReference>
<feature type="domain" description="ABC transmembrane type-1" evidence="10">
    <location>
        <begin position="79"/>
        <end position="373"/>
    </location>
</feature>
<dbReference type="InterPro" id="IPR000515">
    <property type="entry name" value="MetI-like"/>
</dbReference>
<dbReference type="InterPro" id="IPR043429">
    <property type="entry name" value="ArtM/GltK/GlnP/TcyL/YhdX-like"/>
</dbReference>
<evidence type="ECO:0000256" key="9">
    <source>
        <dbReference type="RuleBase" id="RU363032"/>
    </source>
</evidence>
<dbReference type="PANTHER" id="PTHR30614:SF37">
    <property type="entry name" value="AMINO-ACID ABC TRANSPORTER PERMEASE PROTEIN YHDX-RELATED"/>
    <property type="match status" value="1"/>
</dbReference>
<evidence type="ECO:0000256" key="4">
    <source>
        <dbReference type="ARBA" id="ARBA00022475"/>
    </source>
</evidence>
<keyword evidence="8 9" id="KW-0472">Membrane</keyword>
<keyword evidence="3 9" id="KW-0813">Transport</keyword>
<evidence type="ECO:0000256" key="3">
    <source>
        <dbReference type="ARBA" id="ARBA00022448"/>
    </source>
</evidence>
<dbReference type="CDD" id="cd06261">
    <property type="entry name" value="TM_PBP2"/>
    <property type="match status" value="2"/>
</dbReference>
<feature type="transmembrane region" description="Helical" evidence="9">
    <location>
        <begin position="171"/>
        <end position="193"/>
    </location>
</feature>